<proteinExistence type="predicted"/>
<feature type="region of interest" description="Disordered" evidence="1">
    <location>
        <begin position="1"/>
        <end position="45"/>
    </location>
</feature>
<evidence type="ECO:0000313" key="3">
    <source>
        <dbReference type="Proteomes" id="UP000479710"/>
    </source>
</evidence>
<evidence type="ECO:0000313" key="2">
    <source>
        <dbReference type="EMBL" id="KAF0926926.1"/>
    </source>
</evidence>
<accession>A0A6G1EQL5</accession>
<comment type="caution">
    <text evidence="2">The sequence shown here is derived from an EMBL/GenBank/DDBJ whole genome shotgun (WGS) entry which is preliminary data.</text>
</comment>
<sequence length="129" mass="14124">MTMVMVDGGARETVRPGTGNSGRQRPGGDDDDGTDDAMATWGKTTRRRRRLISEVATTAIDRDAAERPRREEEGVTDGNTGLTGSTGSWRWRRWLIGRDNCITTMIHAWAQRTTLSGDGLGNRTTAAMV</sequence>
<dbReference type="EMBL" id="SPHZ02000003">
    <property type="protein sequence ID" value="KAF0926926.1"/>
    <property type="molecule type" value="Genomic_DNA"/>
</dbReference>
<name>A0A6G1EQL5_9ORYZ</name>
<reference evidence="2 3" key="1">
    <citation type="submission" date="2019-11" db="EMBL/GenBank/DDBJ databases">
        <title>Whole genome sequence of Oryza granulata.</title>
        <authorList>
            <person name="Li W."/>
        </authorList>
    </citation>
    <scope>NUCLEOTIDE SEQUENCE [LARGE SCALE GENOMIC DNA]</scope>
    <source>
        <strain evidence="3">cv. Menghai</strain>
        <tissue evidence="2">Leaf</tissue>
    </source>
</reference>
<feature type="region of interest" description="Disordered" evidence="1">
    <location>
        <begin position="59"/>
        <end position="84"/>
    </location>
</feature>
<feature type="compositionally biased region" description="Basic and acidic residues" evidence="1">
    <location>
        <begin position="60"/>
        <end position="73"/>
    </location>
</feature>
<dbReference type="AlphaFoldDB" id="A0A6G1EQL5"/>
<protein>
    <submittedName>
        <fullName evidence="2">Uncharacterized protein</fullName>
    </submittedName>
</protein>
<dbReference type="Proteomes" id="UP000479710">
    <property type="component" value="Unassembled WGS sequence"/>
</dbReference>
<gene>
    <name evidence="2" type="ORF">E2562_028413</name>
</gene>
<organism evidence="2 3">
    <name type="scientific">Oryza meyeriana var. granulata</name>
    <dbReference type="NCBI Taxonomy" id="110450"/>
    <lineage>
        <taxon>Eukaryota</taxon>
        <taxon>Viridiplantae</taxon>
        <taxon>Streptophyta</taxon>
        <taxon>Embryophyta</taxon>
        <taxon>Tracheophyta</taxon>
        <taxon>Spermatophyta</taxon>
        <taxon>Magnoliopsida</taxon>
        <taxon>Liliopsida</taxon>
        <taxon>Poales</taxon>
        <taxon>Poaceae</taxon>
        <taxon>BOP clade</taxon>
        <taxon>Oryzoideae</taxon>
        <taxon>Oryzeae</taxon>
        <taxon>Oryzinae</taxon>
        <taxon>Oryza</taxon>
        <taxon>Oryza meyeriana</taxon>
    </lineage>
</organism>
<evidence type="ECO:0000256" key="1">
    <source>
        <dbReference type="SAM" id="MobiDB-lite"/>
    </source>
</evidence>
<keyword evidence="3" id="KW-1185">Reference proteome</keyword>